<dbReference type="Proteomes" id="UP000823941">
    <property type="component" value="Chromosome 1"/>
</dbReference>
<proteinExistence type="predicted"/>
<evidence type="ECO:0000259" key="9">
    <source>
        <dbReference type="PROSITE" id="PS50192"/>
    </source>
</evidence>
<comment type="caution">
    <text evidence="10">The sequence shown here is derived from an EMBL/GenBank/DDBJ whole genome shotgun (WGS) entry which is preliminary data.</text>
</comment>
<evidence type="ECO:0000256" key="2">
    <source>
        <dbReference type="ARBA" id="ARBA00022448"/>
    </source>
</evidence>
<reference evidence="10 11" key="1">
    <citation type="submission" date="2021-06" db="EMBL/GenBank/DDBJ databases">
        <title>A haploid diamondback moth (Plutella xylostella L.) genome assembly resolves 31 chromosomes and identifies a diamide resistance mutation.</title>
        <authorList>
            <person name="Ward C.M."/>
            <person name="Perry K.D."/>
            <person name="Baker G."/>
            <person name="Powis K."/>
            <person name="Heckel D.G."/>
            <person name="Baxter S.W."/>
        </authorList>
    </citation>
    <scope>NUCLEOTIDE SEQUENCE [LARGE SCALE GENOMIC DNA]</scope>
    <source>
        <strain evidence="10 11">LV</strain>
        <tissue evidence="10">Single pupa</tissue>
    </source>
</reference>
<dbReference type="Pfam" id="PF05739">
    <property type="entry name" value="SNARE"/>
    <property type="match status" value="1"/>
</dbReference>
<feature type="domain" description="T-SNARE coiled-coil homology" evidence="9">
    <location>
        <begin position="67"/>
        <end position="129"/>
    </location>
</feature>
<dbReference type="Gene3D" id="1.20.5.110">
    <property type="match status" value="1"/>
</dbReference>
<name>A0ABQ7R6X0_PLUXY</name>
<accession>A0ABQ7R6X0</accession>
<evidence type="ECO:0000256" key="5">
    <source>
        <dbReference type="ARBA" id="ARBA00023136"/>
    </source>
</evidence>
<keyword evidence="6" id="KW-0175">Coiled coil</keyword>
<dbReference type="CDD" id="cd15851">
    <property type="entry name" value="SNARE_Syntaxin6"/>
    <property type="match status" value="1"/>
</dbReference>
<evidence type="ECO:0000256" key="4">
    <source>
        <dbReference type="ARBA" id="ARBA00022989"/>
    </source>
</evidence>
<evidence type="ECO:0000256" key="1">
    <source>
        <dbReference type="ARBA" id="ARBA00004167"/>
    </source>
</evidence>
<evidence type="ECO:0000256" key="3">
    <source>
        <dbReference type="ARBA" id="ARBA00022692"/>
    </source>
</evidence>
<comment type="subcellular location">
    <subcellularLocation>
        <location evidence="1">Membrane</location>
        <topology evidence="1">Single-pass membrane protein</topology>
    </subcellularLocation>
</comment>
<feature type="coiled-coil region" evidence="6">
    <location>
        <begin position="98"/>
        <end position="125"/>
    </location>
</feature>
<organism evidence="10 11">
    <name type="scientific">Plutella xylostella</name>
    <name type="common">Diamondback moth</name>
    <name type="synonym">Plutella maculipennis</name>
    <dbReference type="NCBI Taxonomy" id="51655"/>
    <lineage>
        <taxon>Eukaryota</taxon>
        <taxon>Metazoa</taxon>
        <taxon>Ecdysozoa</taxon>
        <taxon>Arthropoda</taxon>
        <taxon>Hexapoda</taxon>
        <taxon>Insecta</taxon>
        <taxon>Pterygota</taxon>
        <taxon>Neoptera</taxon>
        <taxon>Endopterygota</taxon>
        <taxon>Lepidoptera</taxon>
        <taxon>Glossata</taxon>
        <taxon>Ditrysia</taxon>
        <taxon>Yponomeutoidea</taxon>
        <taxon>Plutellidae</taxon>
        <taxon>Plutella</taxon>
    </lineage>
</organism>
<evidence type="ECO:0000256" key="7">
    <source>
        <dbReference type="SAM" id="MobiDB-lite"/>
    </source>
</evidence>
<keyword evidence="3 8" id="KW-0812">Transmembrane</keyword>
<dbReference type="SMART" id="SM00397">
    <property type="entry name" value="t_SNARE"/>
    <property type="match status" value="1"/>
</dbReference>
<keyword evidence="5 8" id="KW-0472">Membrane</keyword>
<gene>
    <name evidence="10" type="ORF">JYU34_000101</name>
</gene>
<dbReference type="InterPro" id="IPR000727">
    <property type="entry name" value="T_SNARE_dom"/>
</dbReference>
<dbReference type="EMBL" id="JAHIBW010000001">
    <property type="protein sequence ID" value="KAG7313020.1"/>
    <property type="molecule type" value="Genomic_DNA"/>
</dbReference>
<evidence type="ECO:0000313" key="11">
    <source>
        <dbReference type="Proteomes" id="UP000823941"/>
    </source>
</evidence>
<evidence type="ECO:0000256" key="8">
    <source>
        <dbReference type="SAM" id="Phobius"/>
    </source>
</evidence>
<keyword evidence="11" id="KW-1185">Reference proteome</keyword>
<dbReference type="PROSITE" id="PS50192">
    <property type="entry name" value="T_SNARE"/>
    <property type="match status" value="1"/>
</dbReference>
<evidence type="ECO:0000313" key="10">
    <source>
        <dbReference type="EMBL" id="KAG7313020.1"/>
    </source>
</evidence>
<sequence length="159" mass="18066">MKTKMSLNRNRDADGTAREPLLGSESPVHFATSWTSTPKYSQYSKLANQTDSPTFDPYEQDVHSMQEKMLISQDEQLQVISHSVGSLKTVSRQIGNELDEQAVMLDDLNTELENTESKLDSTMKKVAKVLHMNNDRRQWIAILVLIGVLFLLLILFIII</sequence>
<keyword evidence="2" id="KW-0813">Transport</keyword>
<feature type="transmembrane region" description="Helical" evidence="8">
    <location>
        <begin position="139"/>
        <end position="158"/>
    </location>
</feature>
<feature type="region of interest" description="Disordered" evidence="7">
    <location>
        <begin position="1"/>
        <end position="29"/>
    </location>
</feature>
<keyword evidence="4 8" id="KW-1133">Transmembrane helix</keyword>
<protein>
    <recommendedName>
        <fullName evidence="9">t-SNARE coiled-coil homology domain-containing protein</fullName>
    </recommendedName>
</protein>
<dbReference type="PANTHER" id="PTHR12791">
    <property type="entry name" value="GOLGI SNARE BET1-RELATED"/>
    <property type="match status" value="1"/>
</dbReference>
<dbReference type="SUPFAM" id="SSF58038">
    <property type="entry name" value="SNARE fusion complex"/>
    <property type="match status" value="1"/>
</dbReference>
<evidence type="ECO:0000256" key="6">
    <source>
        <dbReference type="SAM" id="Coils"/>
    </source>
</evidence>